<dbReference type="AlphaFoldDB" id="A0A4Z2HFU1"/>
<organism evidence="2 3">
    <name type="scientific">Liparis tanakae</name>
    <name type="common">Tanaka's snailfish</name>
    <dbReference type="NCBI Taxonomy" id="230148"/>
    <lineage>
        <taxon>Eukaryota</taxon>
        <taxon>Metazoa</taxon>
        <taxon>Chordata</taxon>
        <taxon>Craniata</taxon>
        <taxon>Vertebrata</taxon>
        <taxon>Euteleostomi</taxon>
        <taxon>Actinopterygii</taxon>
        <taxon>Neopterygii</taxon>
        <taxon>Teleostei</taxon>
        <taxon>Neoteleostei</taxon>
        <taxon>Acanthomorphata</taxon>
        <taxon>Eupercaria</taxon>
        <taxon>Perciformes</taxon>
        <taxon>Cottioidei</taxon>
        <taxon>Cottales</taxon>
        <taxon>Liparidae</taxon>
        <taxon>Liparis</taxon>
    </lineage>
</organism>
<proteinExistence type="predicted"/>
<feature type="compositionally biased region" description="Basic and acidic residues" evidence="1">
    <location>
        <begin position="10"/>
        <end position="25"/>
    </location>
</feature>
<reference evidence="2 3" key="1">
    <citation type="submission" date="2019-03" db="EMBL/GenBank/DDBJ databases">
        <title>First draft genome of Liparis tanakae, snailfish: a comprehensive survey of snailfish specific genes.</title>
        <authorList>
            <person name="Kim W."/>
            <person name="Song I."/>
            <person name="Jeong J.-H."/>
            <person name="Kim D."/>
            <person name="Kim S."/>
            <person name="Ryu S."/>
            <person name="Song J.Y."/>
            <person name="Lee S.K."/>
        </authorList>
    </citation>
    <scope>NUCLEOTIDE SEQUENCE [LARGE SCALE GENOMIC DNA]</scope>
    <source>
        <tissue evidence="2">Muscle</tissue>
    </source>
</reference>
<protein>
    <submittedName>
        <fullName evidence="2">Uncharacterized protein</fullName>
    </submittedName>
</protein>
<accession>A0A4Z2HFU1</accession>
<feature type="region of interest" description="Disordered" evidence="1">
    <location>
        <begin position="1"/>
        <end position="36"/>
    </location>
</feature>
<feature type="compositionally biased region" description="Polar residues" evidence="1">
    <location>
        <begin position="114"/>
        <end position="123"/>
    </location>
</feature>
<dbReference type="Proteomes" id="UP000314294">
    <property type="component" value="Unassembled WGS sequence"/>
</dbReference>
<feature type="region of interest" description="Disordered" evidence="1">
    <location>
        <begin position="82"/>
        <end position="123"/>
    </location>
</feature>
<evidence type="ECO:0000256" key="1">
    <source>
        <dbReference type="SAM" id="MobiDB-lite"/>
    </source>
</evidence>
<evidence type="ECO:0000313" key="2">
    <source>
        <dbReference type="EMBL" id="TNN64461.1"/>
    </source>
</evidence>
<dbReference type="OrthoDB" id="10633386at2759"/>
<name>A0A4Z2HFU1_9TELE</name>
<gene>
    <name evidence="2" type="ORF">EYF80_025312</name>
</gene>
<comment type="caution">
    <text evidence="2">The sequence shown here is derived from an EMBL/GenBank/DDBJ whole genome shotgun (WGS) entry which is preliminary data.</text>
</comment>
<keyword evidence="3" id="KW-1185">Reference proteome</keyword>
<feature type="compositionally biased region" description="Polar residues" evidence="1">
    <location>
        <begin position="26"/>
        <end position="36"/>
    </location>
</feature>
<evidence type="ECO:0000313" key="3">
    <source>
        <dbReference type="Proteomes" id="UP000314294"/>
    </source>
</evidence>
<dbReference type="EMBL" id="SRLO01000252">
    <property type="protein sequence ID" value="TNN64461.1"/>
    <property type="molecule type" value="Genomic_DNA"/>
</dbReference>
<sequence>MRSITHRKEKAFWKSSGKDERRLRESTGSTPGLNTGELTTIAAGMKDAVCFIVSAESVAGLALTSPAILAAEVPLSPGMTIDADQGRPFRKAASKPPTGAPVPLKFEKPGSFNGPLSATTTGQ</sequence>